<keyword evidence="3 5" id="KW-1133">Transmembrane helix</keyword>
<accession>A0ABS6CQ19</accession>
<feature type="transmembrane region" description="Helical" evidence="5">
    <location>
        <begin position="137"/>
        <end position="160"/>
    </location>
</feature>
<feature type="transmembrane region" description="Helical" evidence="5">
    <location>
        <begin position="54"/>
        <end position="78"/>
    </location>
</feature>
<evidence type="ECO:0000256" key="2">
    <source>
        <dbReference type="ARBA" id="ARBA00022692"/>
    </source>
</evidence>
<evidence type="ECO:0000313" key="6">
    <source>
        <dbReference type="EMBL" id="MBU3869046.1"/>
    </source>
</evidence>
<feature type="transmembrane region" description="Helical" evidence="5">
    <location>
        <begin position="464"/>
        <end position="484"/>
    </location>
</feature>
<keyword evidence="7" id="KW-1185">Reference proteome</keyword>
<evidence type="ECO:0000313" key="7">
    <source>
        <dbReference type="Proteomes" id="UP000720508"/>
    </source>
</evidence>
<dbReference type="PANTHER" id="PTHR47547:SF1">
    <property type="entry name" value="ASPARTATE-PROTON SYMPORTER"/>
    <property type="match status" value="1"/>
</dbReference>
<evidence type="ECO:0000256" key="5">
    <source>
        <dbReference type="SAM" id="Phobius"/>
    </source>
</evidence>
<reference evidence="6 7" key="1">
    <citation type="submission" date="2021-06" db="EMBL/GenBank/DDBJ databases">
        <authorList>
            <person name="Pan X."/>
        </authorList>
    </citation>
    <scope>NUCLEOTIDE SEQUENCE [LARGE SCALE GENOMIC DNA]</scope>
    <source>
        <strain evidence="6 7">4503</strain>
    </source>
</reference>
<dbReference type="InterPro" id="IPR052962">
    <property type="entry name" value="AA_Transporter_AGT"/>
</dbReference>
<feature type="transmembrane region" description="Helical" evidence="5">
    <location>
        <begin position="202"/>
        <end position="223"/>
    </location>
</feature>
<organism evidence="6 7">
    <name type="scientific">Streptomyces niphimycinicus</name>
    <dbReference type="NCBI Taxonomy" id="2842201"/>
    <lineage>
        <taxon>Bacteria</taxon>
        <taxon>Bacillati</taxon>
        <taxon>Actinomycetota</taxon>
        <taxon>Actinomycetes</taxon>
        <taxon>Kitasatosporales</taxon>
        <taxon>Streptomycetaceae</taxon>
        <taxon>Streptomyces</taxon>
    </lineage>
</organism>
<feature type="transmembrane region" description="Helical" evidence="5">
    <location>
        <begin position="496"/>
        <end position="514"/>
    </location>
</feature>
<gene>
    <name evidence="6" type="ORF">KN815_34845</name>
</gene>
<feature type="transmembrane region" description="Helical" evidence="5">
    <location>
        <begin position="298"/>
        <end position="321"/>
    </location>
</feature>
<feature type="transmembrane region" description="Helical" evidence="5">
    <location>
        <begin position="433"/>
        <end position="452"/>
    </location>
</feature>
<keyword evidence="2 5" id="KW-0812">Transmembrane</keyword>
<sequence length="536" mass="56960">MDTDVASTRPTREDDLLRRRLGFWSLLATGLGSVIGSGWLLAPMYAARAAGPAALLAWVVCGVMMLLIALVFAELGMVKPESGGLVRYPLYSNGRLAASVVGWSMWVGYVGNPPTEAAAVVQYANAYLPGLYHDNQLTGLGILVAIGLMLVFVVINYVGIGLFARTNNVMTAVKFLVPSLTAAVFIASGFQPHNFAPQHGGVAPYGWATALSAIASAGLVFAYTGFRNVIELSGEARNPRRSVPAALIATIAVTIVLYLALQTSFLGAVPGHLLGAGWHGINLSSPFGQLALALNMTWLYWILIADAMVSPSGAAIVYTAANARNSYGLAKNNFFPRWLMKVNPRWHVPGRALGVNFVVGLAFLLPLPSWHAIIGVTGTLAVFTFAIGSVSVMAFRRCAVGDATTRIAGMRVIAPAAFVISSLVIFWVPWPTLVKTVPVVALGLVLYALNYLRDRSSVGDLRAGIWLPAYLGTMYVLSALGTFGGRHLIPAPWDSVSVAIASLAIYVWAVRSAVHHMTADPGRTNALRAEAATDRG</sequence>
<dbReference type="EMBL" id="JAHLEM010000524">
    <property type="protein sequence ID" value="MBU3869046.1"/>
    <property type="molecule type" value="Genomic_DNA"/>
</dbReference>
<protein>
    <submittedName>
        <fullName evidence="6">APC family permease</fullName>
    </submittedName>
</protein>
<proteinExistence type="predicted"/>
<dbReference type="Proteomes" id="UP000720508">
    <property type="component" value="Unassembled WGS sequence"/>
</dbReference>
<evidence type="ECO:0000256" key="1">
    <source>
        <dbReference type="ARBA" id="ARBA00004141"/>
    </source>
</evidence>
<keyword evidence="4 5" id="KW-0472">Membrane</keyword>
<feature type="transmembrane region" description="Helical" evidence="5">
    <location>
        <begin position="90"/>
        <end position="109"/>
    </location>
</feature>
<evidence type="ECO:0000256" key="3">
    <source>
        <dbReference type="ARBA" id="ARBA00022989"/>
    </source>
</evidence>
<feature type="transmembrane region" description="Helical" evidence="5">
    <location>
        <begin position="407"/>
        <end position="427"/>
    </location>
</feature>
<dbReference type="InterPro" id="IPR002293">
    <property type="entry name" value="AA/rel_permease1"/>
</dbReference>
<feature type="transmembrane region" description="Helical" evidence="5">
    <location>
        <begin position="172"/>
        <end position="190"/>
    </location>
</feature>
<evidence type="ECO:0000256" key="4">
    <source>
        <dbReference type="ARBA" id="ARBA00023136"/>
    </source>
</evidence>
<dbReference type="PIRSF" id="PIRSF006060">
    <property type="entry name" value="AA_transporter"/>
    <property type="match status" value="1"/>
</dbReference>
<dbReference type="RefSeq" id="WP_216345846.1">
    <property type="nucleotide sequence ID" value="NZ_JAHLEM010000524.1"/>
</dbReference>
<comment type="subcellular location">
    <subcellularLocation>
        <location evidence="1">Membrane</location>
        <topology evidence="1">Multi-pass membrane protein</topology>
    </subcellularLocation>
</comment>
<feature type="transmembrane region" description="Helical" evidence="5">
    <location>
        <begin position="243"/>
        <end position="261"/>
    </location>
</feature>
<dbReference type="Pfam" id="PF13520">
    <property type="entry name" value="AA_permease_2"/>
    <property type="match status" value="1"/>
</dbReference>
<feature type="transmembrane region" description="Helical" evidence="5">
    <location>
        <begin position="373"/>
        <end position="395"/>
    </location>
</feature>
<comment type="caution">
    <text evidence="6">The sequence shown here is derived from an EMBL/GenBank/DDBJ whole genome shotgun (WGS) entry which is preliminary data.</text>
</comment>
<feature type="transmembrane region" description="Helical" evidence="5">
    <location>
        <begin position="348"/>
        <end position="367"/>
    </location>
</feature>
<name>A0ABS6CQ19_9ACTN</name>
<feature type="transmembrane region" description="Helical" evidence="5">
    <location>
        <begin position="21"/>
        <end position="42"/>
    </location>
</feature>
<dbReference type="PANTHER" id="PTHR47547">
    <property type="match status" value="1"/>
</dbReference>